<accession>A0A2N0RGK7</accession>
<proteinExistence type="predicted"/>
<dbReference type="VEuPathDB" id="FungiDB:FUN_014113"/>
<protein>
    <recommendedName>
        <fullName evidence="1">DUF7431 domain-containing protein</fullName>
    </recommendedName>
</protein>
<reference evidence="2 3" key="1">
    <citation type="submission" date="2017-10" db="EMBL/GenBank/DDBJ databases">
        <title>Extensive intraspecific genome diversity in a model arbuscular mycorrhizal fungus.</title>
        <authorList>
            <person name="Chen E.C.H."/>
            <person name="Morin E."/>
            <person name="Baudet D."/>
            <person name="Noel J."/>
            <person name="Ndikumana S."/>
            <person name="Charron P."/>
            <person name="St-Onge C."/>
            <person name="Giorgi J."/>
            <person name="Grigoriev I.V."/>
            <person name="Roux C."/>
            <person name="Martin F.M."/>
            <person name="Corradi N."/>
        </authorList>
    </citation>
    <scope>NUCLEOTIDE SEQUENCE [LARGE SCALE GENOMIC DNA]</scope>
    <source>
        <strain evidence="2 3">A1</strain>
    </source>
</reference>
<reference evidence="2 3" key="2">
    <citation type="submission" date="2017-10" db="EMBL/GenBank/DDBJ databases">
        <title>Genome analyses suggest a sexual origin of heterokaryosis in a supposedly ancient asexual fungus.</title>
        <authorList>
            <person name="Corradi N."/>
            <person name="Sedzielewska K."/>
            <person name="Noel J."/>
            <person name="Charron P."/>
            <person name="Farinelli L."/>
            <person name="Marton T."/>
            <person name="Kruger M."/>
            <person name="Pelin A."/>
            <person name="Brachmann A."/>
            <person name="Corradi N."/>
        </authorList>
    </citation>
    <scope>NUCLEOTIDE SEQUENCE [LARGE SCALE GENOMIC DNA]</scope>
    <source>
        <strain evidence="2 3">A1</strain>
    </source>
</reference>
<dbReference type="VEuPathDB" id="FungiDB:RhiirFUN_016965"/>
<evidence type="ECO:0000313" key="2">
    <source>
        <dbReference type="EMBL" id="PKC62441.1"/>
    </source>
</evidence>
<name>A0A2N0RGK7_9GLOM</name>
<dbReference type="Proteomes" id="UP000232688">
    <property type="component" value="Unassembled WGS sequence"/>
</dbReference>
<dbReference type="InterPro" id="IPR055854">
    <property type="entry name" value="DUF7431"/>
</dbReference>
<evidence type="ECO:0000313" key="3">
    <source>
        <dbReference type="Proteomes" id="UP000232688"/>
    </source>
</evidence>
<dbReference type="EMBL" id="LLXH01000857">
    <property type="protein sequence ID" value="PKC62441.1"/>
    <property type="molecule type" value="Genomic_DNA"/>
</dbReference>
<sequence>MRSKIIIKPIGLQSSILKGLNPDDCLSDVRKELESSNTINDMLIFSKKIGEEFIEVEREDEENFLLKEIITDDKILYLNRIDWKLLSNQHKLDYGCIMSYDGIKKANKRAFTMKDCELTEIKGKGYKKDKLEFKSKEDWIKKTNLFFSNDNNVQNFVKLEESSDKKIFDDEIKSSYQYTELGKVSLKFNKTNLELTNEFENDVKDAINSINPGERFKKITGDYGQFIPTEVILGGRVYLNGSVCTRLLGGIHPDDKKELDEKQDKEFDEKQDIEFDEKQDIEFDEKQSIKFDENQNKEFDEKTWIKSLNNHQNWECIELKNPINIFQLLPDDLCKRAYESIGKKILYTRIKDFDYNLYEPGMYGTFELNNDISQNILEIIQNEEADYDIFATVVNTAKDLKKVFFNCQILKKQKAKPSIIIHGIQKKFRPRTYKLKIAYMIVGYDTHFNFLLSDITSVELIKKKYKSKKIQCEFDNIELQRELGSMMASGIPFFGIPVLSNFDSSNNSIVIGHNFSSNQTIDIFSYSVKNNCYSKLPSFTFYILIISDYSTSDTYTSLPFNYKMLKSPFVPLQSSRPIIPKYISLYLSKNDNDNYKPIFLKQKKGQIKIKYVDCKCKQTCYVCQNKTLKISKSEKNIDCILFDPPASKFMNVM</sequence>
<dbReference type="VEuPathDB" id="FungiDB:RhiirA1_538499"/>
<dbReference type="Pfam" id="PF24209">
    <property type="entry name" value="DUF7431"/>
    <property type="match status" value="1"/>
</dbReference>
<feature type="domain" description="DUF7431" evidence="1">
    <location>
        <begin position="345"/>
        <end position="620"/>
    </location>
</feature>
<comment type="caution">
    <text evidence="2">The sequence shown here is derived from an EMBL/GenBank/DDBJ whole genome shotgun (WGS) entry which is preliminary data.</text>
</comment>
<evidence type="ECO:0000259" key="1">
    <source>
        <dbReference type="Pfam" id="PF24209"/>
    </source>
</evidence>
<organism evidence="2 3">
    <name type="scientific">Rhizophagus irregularis</name>
    <dbReference type="NCBI Taxonomy" id="588596"/>
    <lineage>
        <taxon>Eukaryota</taxon>
        <taxon>Fungi</taxon>
        <taxon>Fungi incertae sedis</taxon>
        <taxon>Mucoromycota</taxon>
        <taxon>Glomeromycotina</taxon>
        <taxon>Glomeromycetes</taxon>
        <taxon>Glomerales</taxon>
        <taxon>Glomeraceae</taxon>
        <taxon>Rhizophagus</taxon>
    </lineage>
</organism>
<dbReference type="AlphaFoldDB" id="A0A2N0RGK7"/>
<gene>
    <name evidence="2" type="ORF">RhiirA1_538499</name>
</gene>